<dbReference type="InterPro" id="IPR011009">
    <property type="entry name" value="Kinase-like_dom_sf"/>
</dbReference>
<dbReference type="GO" id="GO:0004672">
    <property type="term" value="F:protein kinase activity"/>
    <property type="evidence" value="ECO:0007669"/>
    <property type="project" value="InterPro"/>
</dbReference>
<protein>
    <submittedName>
        <fullName evidence="4">Inactive receptor kinase</fullName>
    </submittedName>
</protein>
<evidence type="ECO:0000313" key="4">
    <source>
        <dbReference type="EMBL" id="KAF3320547.1"/>
    </source>
</evidence>
<comment type="caution">
    <text evidence="4">The sequence shown here is derived from an EMBL/GenBank/DDBJ whole genome shotgun (WGS) entry which is preliminary data.</text>
</comment>
<keyword evidence="2" id="KW-0732">Signal</keyword>
<feature type="domain" description="Protein kinase" evidence="3">
    <location>
        <begin position="1"/>
        <end position="204"/>
    </location>
</feature>
<name>A0A833V256_9POAL</name>
<evidence type="ECO:0000256" key="2">
    <source>
        <dbReference type="SAM" id="SignalP"/>
    </source>
</evidence>
<dbReference type="EMBL" id="SWLB01000029">
    <property type="protein sequence ID" value="KAF3320547.1"/>
    <property type="molecule type" value="Genomic_DNA"/>
</dbReference>
<dbReference type="PANTHER" id="PTHR48010">
    <property type="entry name" value="OS05G0588300 PROTEIN"/>
    <property type="match status" value="1"/>
</dbReference>
<reference evidence="4" key="1">
    <citation type="submission" date="2020-01" db="EMBL/GenBank/DDBJ databases">
        <title>Genome sequence of Kobresia littledalei, the first chromosome-level genome in the family Cyperaceae.</title>
        <authorList>
            <person name="Qu G."/>
        </authorList>
    </citation>
    <scope>NUCLEOTIDE SEQUENCE</scope>
    <source>
        <strain evidence="4">C.B.Clarke</strain>
        <tissue evidence="4">Leaf</tissue>
    </source>
</reference>
<dbReference type="PANTHER" id="PTHR48010:SF76">
    <property type="entry name" value="INACTIVE RECEPTOR KINASE RLK902-RELATED"/>
    <property type="match status" value="1"/>
</dbReference>
<feature type="signal peptide" evidence="2">
    <location>
        <begin position="1"/>
        <end position="15"/>
    </location>
</feature>
<evidence type="ECO:0000259" key="3">
    <source>
        <dbReference type="PROSITE" id="PS50011"/>
    </source>
</evidence>
<dbReference type="AlphaFoldDB" id="A0A833V256"/>
<evidence type="ECO:0000313" key="5">
    <source>
        <dbReference type="Proteomes" id="UP000623129"/>
    </source>
</evidence>
<proteinExistence type="predicted"/>
<organism evidence="4 5">
    <name type="scientific">Carex littledalei</name>
    <dbReference type="NCBI Taxonomy" id="544730"/>
    <lineage>
        <taxon>Eukaryota</taxon>
        <taxon>Viridiplantae</taxon>
        <taxon>Streptophyta</taxon>
        <taxon>Embryophyta</taxon>
        <taxon>Tracheophyta</taxon>
        <taxon>Spermatophyta</taxon>
        <taxon>Magnoliopsida</taxon>
        <taxon>Liliopsida</taxon>
        <taxon>Poales</taxon>
        <taxon>Cyperaceae</taxon>
        <taxon>Cyperoideae</taxon>
        <taxon>Cariceae</taxon>
        <taxon>Carex</taxon>
        <taxon>Carex subgen. Euthyceras</taxon>
    </lineage>
</organism>
<dbReference type="OrthoDB" id="633138at2759"/>
<accession>A0A833V256</accession>
<dbReference type="SUPFAM" id="SSF56112">
    <property type="entry name" value="Protein kinase-like (PK-like)"/>
    <property type="match status" value="1"/>
</dbReference>
<keyword evidence="4" id="KW-0675">Receptor</keyword>
<feature type="region of interest" description="Disordered" evidence="1">
    <location>
        <begin position="210"/>
        <end position="236"/>
    </location>
</feature>
<feature type="chain" id="PRO_5032333102" evidence="2">
    <location>
        <begin position="16"/>
        <end position="236"/>
    </location>
</feature>
<dbReference type="GO" id="GO:0005524">
    <property type="term" value="F:ATP binding"/>
    <property type="evidence" value="ECO:0007669"/>
    <property type="project" value="InterPro"/>
</dbReference>
<dbReference type="Proteomes" id="UP000623129">
    <property type="component" value="Unassembled WGS sequence"/>
</dbReference>
<sequence length="236" mass="26023">MLFFFLLPSITPSLSTTGSTNRDNHWTPLDWEARGKIALAVAQGVAHIHSVGPKFAHGNIKSSNILLTTNNGARVSDHSIHSLASPITSRVGRTGYLAPEVIDPTVTSQKGDIYSFGVLILELLTGKAPAEVALYEGVNLVKWAQSELRDGWADEVLQDGLIKDQNVEGDELVQFLQLAIDCTAEYPEMRPRMNDVVIRVVEILEGRHMAKAKGKNGKKPVNKPESVRSVRTRYLW</sequence>
<dbReference type="Pfam" id="PF00069">
    <property type="entry name" value="Pkinase"/>
    <property type="match status" value="1"/>
</dbReference>
<keyword evidence="5" id="KW-1185">Reference proteome</keyword>
<feature type="compositionally biased region" description="Basic residues" evidence="1">
    <location>
        <begin position="210"/>
        <end position="221"/>
    </location>
</feature>
<keyword evidence="4" id="KW-0808">Transferase</keyword>
<dbReference type="InterPro" id="IPR050994">
    <property type="entry name" value="At_inactive_RLKs"/>
</dbReference>
<dbReference type="InterPro" id="IPR000719">
    <property type="entry name" value="Prot_kinase_dom"/>
</dbReference>
<dbReference type="Gene3D" id="1.10.510.10">
    <property type="entry name" value="Transferase(Phosphotransferase) domain 1"/>
    <property type="match status" value="1"/>
</dbReference>
<gene>
    <name evidence="4" type="ORF">FCM35_KLT15243</name>
</gene>
<evidence type="ECO:0000256" key="1">
    <source>
        <dbReference type="SAM" id="MobiDB-lite"/>
    </source>
</evidence>
<keyword evidence="4" id="KW-0418">Kinase</keyword>
<dbReference type="PROSITE" id="PS50011">
    <property type="entry name" value="PROTEIN_KINASE_DOM"/>
    <property type="match status" value="1"/>
</dbReference>